<proteinExistence type="predicted"/>
<name>A0A914XLW4_9BILA</name>
<accession>A0A914XLW4</accession>
<dbReference type="Proteomes" id="UP000887566">
    <property type="component" value="Unplaced"/>
</dbReference>
<sequence>MATDRRSLRKQIAGLWCVLGGRSALPNLTRKSAPDVTNSSADHYHRRDLPGRQLLRPTRRRFCLFVTPYATPTAAPPQHASHPSTLTPSALLFCLVPTEQLDCSTSCGPINNLTPNTDCSTIVKLRSLRSVAFDKCPHLLPPLN</sequence>
<reference evidence="2" key="1">
    <citation type="submission" date="2022-11" db="UniProtKB">
        <authorList>
            <consortium name="WormBaseParasite"/>
        </authorList>
    </citation>
    <scope>IDENTIFICATION</scope>
</reference>
<keyword evidence="1" id="KW-1185">Reference proteome</keyword>
<dbReference type="AlphaFoldDB" id="A0A914XLW4"/>
<dbReference type="WBParaSite" id="PSAMB.scaffold8759size5825.g31734.t1">
    <property type="protein sequence ID" value="PSAMB.scaffold8759size5825.g31734.t1"/>
    <property type="gene ID" value="PSAMB.scaffold8759size5825.g31734"/>
</dbReference>
<organism evidence="1 2">
    <name type="scientific">Plectus sambesii</name>
    <dbReference type="NCBI Taxonomy" id="2011161"/>
    <lineage>
        <taxon>Eukaryota</taxon>
        <taxon>Metazoa</taxon>
        <taxon>Ecdysozoa</taxon>
        <taxon>Nematoda</taxon>
        <taxon>Chromadorea</taxon>
        <taxon>Plectida</taxon>
        <taxon>Plectina</taxon>
        <taxon>Plectoidea</taxon>
        <taxon>Plectidae</taxon>
        <taxon>Plectus</taxon>
    </lineage>
</organism>
<evidence type="ECO:0000313" key="2">
    <source>
        <dbReference type="WBParaSite" id="PSAMB.scaffold8759size5825.g31734.t1"/>
    </source>
</evidence>
<protein>
    <submittedName>
        <fullName evidence="2">Uncharacterized protein</fullName>
    </submittedName>
</protein>
<evidence type="ECO:0000313" key="1">
    <source>
        <dbReference type="Proteomes" id="UP000887566"/>
    </source>
</evidence>